<evidence type="ECO:0000313" key="3">
    <source>
        <dbReference type="Proteomes" id="UP000232688"/>
    </source>
</evidence>
<sequence length="99" mass="11579">MSYQMCLNFNTSFNNIPIDKCYHYHLQSELSGRILRDTLGFGSKGRIMEQQWQKEFYRIGTQVLGMDHFLSCKIETVFGCEGEIDFYVDKLASNTCHYS</sequence>
<dbReference type="VEuPathDB" id="FungiDB:RhiirA1_468153"/>
<dbReference type="Proteomes" id="UP000232722">
    <property type="component" value="Unassembled WGS sequence"/>
</dbReference>
<evidence type="ECO:0000313" key="1">
    <source>
        <dbReference type="EMBL" id="PKC04436.1"/>
    </source>
</evidence>
<dbReference type="EMBL" id="LLXH01001159">
    <property type="protein sequence ID" value="PKC60351.1"/>
    <property type="molecule type" value="Genomic_DNA"/>
</dbReference>
<accession>A0A2N0PC88</accession>
<proteinExistence type="predicted"/>
<organism evidence="1 4">
    <name type="scientific">Rhizophagus irregularis</name>
    <dbReference type="NCBI Taxonomy" id="588596"/>
    <lineage>
        <taxon>Eukaryota</taxon>
        <taxon>Fungi</taxon>
        <taxon>Fungi incertae sedis</taxon>
        <taxon>Mucoromycota</taxon>
        <taxon>Glomeromycotina</taxon>
        <taxon>Glomeromycetes</taxon>
        <taxon>Glomerales</taxon>
        <taxon>Glomeraceae</taxon>
        <taxon>Rhizophagus</taxon>
    </lineage>
</organism>
<reference evidence="2 3" key="4">
    <citation type="submission" date="2017-10" db="EMBL/GenBank/DDBJ databases">
        <title>Genome analyses suggest a sexual origin of heterokaryosis in a supposedly ancient asexual fungus.</title>
        <authorList>
            <person name="Corradi N."/>
            <person name="Sedzielewska K."/>
            <person name="Noel J."/>
            <person name="Charron P."/>
            <person name="Farinelli L."/>
            <person name="Marton T."/>
            <person name="Kruger M."/>
            <person name="Pelin A."/>
            <person name="Brachmann A."/>
            <person name="Corradi N."/>
        </authorList>
    </citation>
    <scope>NUCLEOTIDE SEQUENCE [LARGE SCALE GENOMIC DNA]</scope>
    <source>
        <strain evidence="2 3">A1</strain>
    </source>
</reference>
<dbReference type="AlphaFoldDB" id="A0A2N0PC88"/>
<evidence type="ECO:0000313" key="2">
    <source>
        <dbReference type="EMBL" id="PKC60351.1"/>
    </source>
</evidence>
<reference evidence="1 4" key="2">
    <citation type="submission" date="2017-09" db="EMBL/GenBank/DDBJ databases">
        <title>Extensive intraspecific genome diversity in a model arbuscular mycorrhizal fungus.</title>
        <authorList>
            <person name="Chen E.C."/>
            <person name="Morin E."/>
            <person name="Beaudet D."/>
            <person name="Noel J."/>
            <person name="Ndikumana S."/>
            <person name="Charron P."/>
            <person name="St-Onge C."/>
            <person name="Giorgi J."/>
            <person name="Grigoriev I.V."/>
            <person name="Roux C."/>
            <person name="Martin F.M."/>
            <person name="Corradi N."/>
        </authorList>
    </citation>
    <scope>NUCLEOTIDE SEQUENCE [LARGE SCALE GENOMIC DNA]</scope>
    <source>
        <strain evidence="1 4">A5</strain>
    </source>
</reference>
<name>A0A2N0PC88_9GLOM</name>
<reference evidence="1 4" key="1">
    <citation type="submission" date="2016-04" db="EMBL/GenBank/DDBJ databases">
        <title>Genome analyses suggest a sexual origin of heterokaryosis in a supposedly ancient asexual fungus.</title>
        <authorList>
            <person name="Ropars J."/>
            <person name="Sedzielewska K."/>
            <person name="Noel J."/>
            <person name="Charron P."/>
            <person name="Farinelli L."/>
            <person name="Marton T."/>
            <person name="Kruger M."/>
            <person name="Pelin A."/>
            <person name="Brachmann A."/>
            <person name="Corradi N."/>
        </authorList>
    </citation>
    <scope>NUCLEOTIDE SEQUENCE [LARGE SCALE GENOMIC DNA]</scope>
    <source>
        <strain evidence="1 4">A5</strain>
    </source>
</reference>
<dbReference type="EMBL" id="LLXJ01001009">
    <property type="protein sequence ID" value="PKC04436.1"/>
    <property type="molecule type" value="Genomic_DNA"/>
</dbReference>
<gene>
    <name evidence="2" type="ORF">RhiirA1_468153</name>
    <name evidence="1" type="ORF">RhiirA5_422241</name>
</gene>
<dbReference type="VEuPathDB" id="FungiDB:RhiirFUN_016177"/>
<evidence type="ECO:0000313" key="4">
    <source>
        <dbReference type="Proteomes" id="UP000232722"/>
    </source>
</evidence>
<protein>
    <submittedName>
        <fullName evidence="1">Uncharacterized protein</fullName>
    </submittedName>
</protein>
<reference evidence="2 3" key="3">
    <citation type="submission" date="2017-10" db="EMBL/GenBank/DDBJ databases">
        <title>Extensive intraspecific genome diversity in a model arbuscular mycorrhizal fungus.</title>
        <authorList>
            <person name="Chen E.C.H."/>
            <person name="Morin E."/>
            <person name="Baudet D."/>
            <person name="Noel J."/>
            <person name="Ndikumana S."/>
            <person name="Charron P."/>
            <person name="St-Onge C."/>
            <person name="Giorgi J."/>
            <person name="Grigoriev I.V."/>
            <person name="Roux C."/>
            <person name="Martin F.M."/>
            <person name="Corradi N."/>
        </authorList>
    </citation>
    <scope>NUCLEOTIDE SEQUENCE [LARGE SCALE GENOMIC DNA]</scope>
    <source>
        <strain evidence="2 3">A1</strain>
    </source>
</reference>
<comment type="caution">
    <text evidence="1">The sequence shown here is derived from an EMBL/GenBank/DDBJ whole genome shotgun (WGS) entry which is preliminary data.</text>
</comment>
<dbReference type="Proteomes" id="UP000232688">
    <property type="component" value="Unassembled WGS sequence"/>
</dbReference>
<dbReference type="VEuPathDB" id="FungiDB:FUN_010910"/>